<name>M1NCV1_DESSD</name>
<evidence type="ECO:0000259" key="8">
    <source>
        <dbReference type="PROSITE" id="PS50110"/>
    </source>
</evidence>
<dbReference type="SUPFAM" id="SSF53850">
    <property type="entry name" value="Periplasmic binding protein-like II"/>
    <property type="match status" value="1"/>
</dbReference>
<protein>
    <recommendedName>
        <fullName evidence="2">histidine kinase</fullName>
        <ecNumber evidence="2">2.7.13.3</ecNumber>
    </recommendedName>
</protein>
<evidence type="ECO:0000313" key="10">
    <source>
        <dbReference type="Proteomes" id="UP000011721"/>
    </source>
</evidence>
<evidence type="ECO:0000256" key="3">
    <source>
        <dbReference type="ARBA" id="ARBA00022553"/>
    </source>
</evidence>
<dbReference type="STRING" id="1167006.UWK_01002"/>
<evidence type="ECO:0000256" key="2">
    <source>
        <dbReference type="ARBA" id="ARBA00012438"/>
    </source>
</evidence>
<evidence type="ECO:0000259" key="7">
    <source>
        <dbReference type="PROSITE" id="PS50109"/>
    </source>
</evidence>
<feature type="domain" description="Response regulatory" evidence="8">
    <location>
        <begin position="632"/>
        <end position="748"/>
    </location>
</feature>
<evidence type="ECO:0000256" key="1">
    <source>
        <dbReference type="ARBA" id="ARBA00000085"/>
    </source>
</evidence>
<reference evidence="10" key="1">
    <citation type="journal article" date="2013" name="Stand. Genomic Sci.">
        <title>Complete genome sequence of Desulfocapsa sulfexigens, a marine deltaproteobacterium specialized in disproportionating inorganic sulfur compounds.</title>
        <authorList>
            <person name="Finster K.W."/>
            <person name="Kjeldsen K.U."/>
            <person name="Kube M."/>
            <person name="Reinhardt R."/>
            <person name="Mussmann M."/>
            <person name="Amann R."/>
            <person name="Schreiber L."/>
        </authorList>
    </citation>
    <scope>NUCLEOTIDE SEQUENCE [LARGE SCALE GENOMIC DNA]</scope>
    <source>
        <strain evidence="10">DSM 10523 / SB164P1</strain>
    </source>
</reference>
<sequence length="757" mass="84911">MGKKNITGVVYNEISTAFFDLLAGKVDAFIYPKPVALKLARDAGIDGNIKIVGENLAEIKRAIRVRKGDKLLARLNPAVNEFLRSPEYKKIYGKWYGEPEPFLSIRRLTVASAVLLVTITVSLLLWRFNTIQKLNREQEHIIDERTKKLIEANTLLQKEIGERKKKEKALLKSENGLKEAQHLGKMGSWDQSEELLKRETARSQFLLDLYLKSNVLNDSEVYEYVMDEAVKLTDSKIGYLHVINEDQQTITLTLWNKEALKECTTVPDNHHPIVKGGIWADSIRQKKLVIHNTYQSHPDKKGYPEGHSHLTRHMSVPVLEEDQVRLVFGVGNKSQNYDESDVKTLQIVANELQKIIVQRHNIEQRRTLEAQLRQTQKMEAIGTLAGGIAHDFNNILTAIIGYTEITIGDLAPDSRAASDLQQVLNAGNRAKELVKQILSFSRQAEQELQPLRPQLLVKEALKLLRSSIPSTIEVKENIDPECGAVLADPTQIHQIIMNLCTNAYHAMRETGGVLGVSVTPVELGSDDLTTKMHLTAGIYVKFEVSDTGCGMDKMVLEKIFDPYYTTKGKKEGTGLGLSVVHGIVKSLHGDITVYSSLGEGTTFRVYIPMVDTEAKKVLQAAITRQLPSGDEHVLIVDDDEAIVKMEEQMLKSFGYQVSAFNRCEEALNEFRSHPNAFDLIITDMTMPGITGLQLTREVLALRSDMPVILCTGFSELINEKKAKDAGICQYLMKPLLKKDLAIAVREVLDKKAKKQIL</sequence>
<dbReference type="Gene3D" id="3.40.190.10">
    <property type="entry name" value="Periplasmic binding protein-like II"/>
    <property type="match status" value="2"/>
</dbReference>
<dbReference type="SUPFAM" id="SSF47384">
    <property type="entry name" value="Homodimeric domain of signal transducing histidine kinase"/>
    <property type="match status" value="1"/>
</dbReference>
<dbReference type="OrthoDB" id="5483045at2"/>
<dbReference type="PROSITE" id="PS50110">
    <property type="entry name" value="RESPONSE_REGULATORY"/>
    <property type="match status" value="1"/>
</dbReference>
<dbReference type="PROSITE" id="PS50109">
    <property type="entry name" value="HIS_KIN"/>
    <property type="match status" value="1"/>
</dbReference>
<evidence type="ECO:0000256" key="6">
    <source>
        <dbReference type="PROSITE-ProRule" id="PRU00169"/>
    </source>
</evidence>
<dbReference type="eggNOG" id="COG4191">
    <property type="taxonomic scope" value="Bacteria"/>
</dbReference>
<dbReference type="SUPFAM" id="SSF55781">
    <property type="entry name" value="GAF domain-like"/>
    <property type="match status" value="1"/>
</dbReference>
<dbReference type="Gene3D" id="3.30.565.10">
    <property type="entry name" value="Histidine kinase-like ATPase, C-terminal domain"/>
    <property type="match status" value="1"/>
</dbReference>
<evidence type="ECO:0000313" key="9">
    <source>
        <dbReference type="EMBL" id="AGF77574.1"/>
    </source>
</evidence>
<dbReference type="SMART" id="SM00448">
    <property type="entry name" value="REC"/>
    <property type="match status" value="1"/>
</dbReference>
<dbReference type="EC" id="2.7.13.3" evidence="2"/>
<organism evidence="9 10">
    <name type="scientific">Desulfocapsa sulfexigens (strain DSM 10523 / SB164P1)</name>
    <dbReference type="NCBI Taxonomy" id="1167006"/>
    <lineage>
        <taxon>Bacteria</taxon>
        <taxon>Pseudomonadati</taxon>
        <taxon>Thermodesulfobacteriota</taxon>
        <taxon>Desulfobulbia</taxon>
        <taxon>Desulfobulbales</taxon>
        <taxon>Desulfocapsaceae</taxon>
        <taxon>Desulfocapsa</taxon>
    </lineage>
</organism>
<dbReference type="Pfam" id="PF13185">
    <property type="entry name" value="GAF_2"/>
    <property type="match status" value="1"/>
</dbReference>
<dbReference type="Pfam" id="PF00072">
    <property type="entry name" value="Response_reg"/>
    <property type="match status" value="1"/>
</dbReference>
<feature type="domain" description="Histidine kinase" evidence="7">
    <location>
        <begin position="387"/>
        <end position="611"/>
    </location>
</feature>
<dbReference type="SMART" id="SM00388">
    <property type="entry name" value="HisKA"/>
    <property type="match status" value="1"/>
</dbReference>
<comment type="catalytic activity">
    <reaction evidence="1">
        <text>ATP + protein L-histidine = ADP + protein N-phospho-L-histidine.</text>
        <dbReference type="EC" id="2.7.13.3"/>
    </reaction>
</comment>
<evidence type="ECO:0000256" key="5">
    <source>
        <dbReference type="ARBA" id="ARBA00022777"/>
    </source>
</evidence>
<dbReference type="eggNOG" id="COG0784">
    <property type="taxonomic scope" value="Bacteria"/>
</dbReference>
<dbReference type="RefSeq" id="WP_015403270.1">
    <property type="nucleotide sequence ID" value="NC_020304.1"/>
</dbReference>
<dbReference type="InterPro" id="IPR003661">
    <property type="entry name" value="HisK_dim/P_dom"/>
</dbReference>
<dbReference type="InterPro" id="IPR029016">
    <property type="entry name" value="GAF-like_dom_sf"/>
</dbReference>
<keyword evidence="10" id="KW-1185">Reference proteome</keyword>
<dbReference type="InterPro" id="IPR003018">
    <property type="entry name" value="GAF"/>
</dbReference>
<dbReference type="PANTHER" id="PTHR43065:SF42">
    <property type="entry name" value="TWO-COMPONENT SENSOR PPRA"/>
    <property type="match status" value="1"/>
</dbReference>
<dbReference type="SUPFAM" id="SSF52172">
    <property type="entry name" value="CheY-like"/>
    <property type="match status" value="1"/>
</dbReference>
<dbReference type="CDD" id="cd00156">
    <property type="entry name" value="REC"/>
    <property type="match status" value="1"/>
</dbReference>
<dbReference type="InterPro" id="IPR001789">
    <property type="entry name" value="Sig_transdc_resp-reg_receiver"/>
</dbReference>
<dbReference type="InterPro" id="IPR004358">
    <property type="entry name" value="Sig_transdc_His_kin-like_C"/>
</dbReference>
<dbReference type="CDD" id="cd00082">
    <property type="entry name" value="HisKA"/>
    <property type="match status" value="1"/>
</dbReference>
<proteinExistence type="predicted"/>
<dbReference type="InterPro" id="IPR005467">
    <property type="entry name" value="His_kinase_dom"/>
</dbReference>
<dbReference type="InterPro" id="IPR036097">
    <property type="entry name" value="HisK_dim/P_sf"/>
</dbReference>
<keyword evidence="5 9" id="KW-0418">Kinase</keyword>
<keyword evidence="3 6" id="KW-0597">Phosphoprotein</keyword>
<dbReference type="PANTHER" id="PTHR43065">
    <property type="entry name" value="SENSOR HISTIDINE KINASE"/>
    <property type="match status" value="1"/>
</dbReference>
<feature type="modified residue" description="4-aspartylphosphate" evidence="6">
    <location>
        <position position="683"/>
    </location>
</feature>
<gene>
    <name evidence="9" type="ordered locus">UWK_01002</name>
</gene>
<dbReference type="Pfam" id="PF02518">
    <property type="entry name" value="HATPase_c"/>
    <property type="match status" value="1"/>
</dbReference>
<dbReference type="PRINTS" id="PR00344">
    <property type="entry name" value="BCTRLSENSOR"/>
</dbReference>
<dbReference type="InterPro" id="IPR011006">
    <property type="entry name" value="CheY-like_superfamily"/>
</dbReference>
<dbReference type="SUPFAM" id="SSF55874">
    <property type="entry name" value="ATPase domain of HSP90 chaperone/DNA topoisomerase II/histidine kinase"/>
    <property type="match status" value="1"/>
</dbReference>
<dbReference type="Gene3D" id="3.30.450.40">
    <property type="match status" value="1"/>
</dbReference>
<dbReference type="Proteomes" id="UP000011721">
    <property type="component" value="Chromosome"/>
</dbReference>
<dbReference type="SMART" id="SM00387">
    <property type="entry name" value="HATPase_c"/>
    <property type="match status" value="1"/>
</dbReference>
<dbReference type="InterPro" id="IPR036890">
    <property type="entry name" value="HATPase_C_sf"/>
</dbReference>
<dbReference type="Pfam" id="PF00512">
    <property type="entry name" value="HisKA"/>
    <property type="match status" value="1"/>
</dbReference>
<keyword evidence="4" id="KW-0808">Transferase</keyword>
<dbReference type="GO" id="GO:0000155">
    <property type="term" value="F:phosphorelay sensor kinase activity"/>
    <property type="evidence" value="ECO:0007669"/>
    <property type="project" value="InterPro"/>
</dbReference>
<dbReference type="eggNOG" id="COG0834">
    <property type="taxonomic scope" value="Bacteria"/>
</dbReference>
<dbReference type="KEGG" id="dsf:UWK_01002"/>
<dbReference type="HOGENOM" id="CLU_000445_114_69_7"/>
<dbReference type="Gene3D" id="1.10.287.130">
    <property type="match status" value="1"/>
</dbReference>
<dbReference type="EMBL" id="CP003985">
    <property type="protein sequence ID" value="AGF77574.1"/>
    <property type="molecule type" value="Genomic_DNA"/>
</dbReference>
<accession>M1NCV1</accession>
<dbReference type="AlphaFoldDB" id="M1NCV1"/>
<dbReference type="Gene3D" id="3.40.50.2300">
    <property type="match status" value="1"/>
</dbReference>
<evidence type="ECO:0000256" key="4">
    <source>
        <dbReference type="ARBA" id="ARBA00022679"/>
    </source>
</evidence>
<dbReference type="InterPro" id="IPR003594">
    <property type="entry name" value="HATPase_dom"/>
</dbReference>